<proteinExistence type="predicted"/>
<dbReference type="InterPro" id="IPR014031">
    <property type="entry name" value="Ketoacyl_synth_C"/>
</dbReference>
<feature type="domain" description="Beta-ketoacyl synthase C-terminal" evidence="2">
    <location>
        <begin position="41"/>
        <end position="90"/>
    </location>
</feature>
<feature type="non-terminal residue" evidence="3">
    <location>
        <position position="1"/>
    </location>
</feature>
<evidence type="ECO:0000259" key="2">
    <source>
        <dbReference type="Pfam" id="PF02801"/>
    </source>
</evidence>
<dbReference type="AlphaFoldDB" id="A0A227IZQ5"/>
<gene>
    <name evidence="3" type="ORF">CA163_34320</name>
</gene>
<comment type="caution">
    <text evidence="3">The sequence shown here is derived from an EMBL/GenBank/DDBJ whole genome shotgun (WGS) entry which is preliminary data.</text>
</comment>
<dbReference type="GO" id="GO:0006633">
    <property type="term" value="P:fatty acid biosynthetic process"/>
    <property type="evidence" value="ECO:0007669"/>
    <property type="project" value="TreeGrafter"/>
</dbReference>
<keyword evidence="1" id="KW-0808">Transferase</keyword>
<feature type="non-terminal residue" evidence="3">
    <location>
        <position position="90"/>
    </location>
</feature>
<protein>
    <submittedName>
        <fullName evidence="3">Beta-ketoacyl-[acyl-carrier-protein] synthase II</fullName>
    </submittedName>
</protein>
<dbReference type="InterPro" id="IPR016039">
    <property type="entry name" value="Thiolase-like"/>
</dbReference>
<sequence>GLEALSDTLCKPFDQHRNGINIGEAAALMLLSKTPAPVALLGAGDSSDAHHISAPHPEGLGAEEAMKKALTNAGLTAQDIGYINAHGTAT</sequence>
<accession>A0A227IZQ5</accession>
<evidence type="ECO:0000313" key="4">
    <source>
        <dbReference type="Proteomes" id="UP000214596"/>
    </source>
</evidence>
<dbReference type="PANTHER" id="PTHR11712:SF320">
    <property type="entry name" value="BETA-KETOACYL SYNTHASE"/>
    <property type="match status" value="1"/>
</dbReference>
<dbReference type="EMBL" id="NIXT01004434">
    <property type="protein sequence ID" value="OXE28361.1"/>
    <property type="molecule type" value="Genomic_DNA"/>
</dbReference>
<name>A0A227IZQ5_VIBPH</name>
<dbReference type="Proteomes" id="UP000214596">
    <property type="component" value="Unassembled WGS sequence"/>
</dbReference>
<organism evidence="3 4">
    <name type="scientific">Vibrio parahaemolyticus</name>
    <dbReference type="NCBI Taxonomy" id="670"/>
    <lineage>
        <taxon>Bacteria</taxon>
        <taxon>Pseudomonadati</taxon>
        <taxon>Pseudomonadota</taxon>
        <taxon>Gammaproteobacteria</taxon>
        <taxon>Vibrionales</taxon>
        <taxon>Vibrionaceae</taxon>
        <taxon>Vibrio</taxon>
    </lineage>
</organism>
<dbReference type="PANTHER" id="PTHR11712">
    <property type="entry name" value="POLYKETIDE SYNTHASE-RELATED"/>
    <property type="match status" value="1"/>
</dbReference>
<dbReference type="GO" id="GO:0005829">
    <property type="term" value="C:cytosol"/>
    <property type="evidence" value="ECO:0007669"/>
    <property type="project" value="TreeGrafter"/>
</dbReference>
<evidence type="ECO:0000313" key="3">
    <source>
        <dbReference type="EMBL" id="OXE28361.1"/>
    </source>
</evidence>
<dbReference type="Gene3D" id="3.40.47.10">
    <property type="match status" value="1"/>
</dbReference>
<reference evidence="3 4" key="1">
    <citation type="journal article" date="2017" name="Appl. Environ. Microbiol.">
        <title>Parallel evolution of two clades of a major Atlantic endemic Vibrio parahaemolyticus pathogen lineage by independent acquisition of related pathogenicity islands.</title>
        <authorList>
            <person name="Xu F."/>
            <person name="Gonzalez-Escalona N."/>
            <person name="Drees K.P."/>
            <person name="Sebra R.P."/>
            <person name="Cooper V.S."/>
            <person name="Jones S.H."/>
            <person name="Whistler C.A."/>
        </authorList>
    </citation>
    <scope>NUCLEOTIDE SEQUENCE [LARGE SCALE GENOMIC DNA]</scope>
    <source>
        <strain evidence="3 4">MAVP-3</strain>
    </source>
</reference>
<evidence type="ECO:0000256" key="1">
    <source>
        <dbReference type="ARBA" id="ARBA00022679"/>
    </source>
</evidence>
<dbReference type="Pfam" id="PF02801">
    <property type="entry name" value="Ketoacyl-synt_C"/>
    <property type="match status" value="1"/>
</dbReference>
<dbReference type="GO" id="GO:0004315">
    <property type="term" value="F:3-oxoacyl-[acyl-carrier-protein] synthase activity"/>
    <property type="evidence" value="ECO:0007669"/>
    <property type="project" value="TreeGrafter"/>
</dbReference>
<dbReference type="SUPFAM" id="SSF53901">
    <property type="entry name" value="Thiolase-like"/>
    <property type="match status" value="1"/>
</dbReference>
<dbReference type="InterPro" id="IPR000794">
    <property type="entry name" value="Beta-ketoacyl_synthase"/>
</dbReference>